<proteinExistence type="predicted"/>
<dbReference type="Proteomes" id="UP000239203">
    <property type="component" value="Unassembled WGS sequence"/>
</dbReference>
<protein>
    <submittedName>
        <fullName evidence="1">Uncharacterized protein</fullName>
    </submittedName>
</protein>
<organism evidence="1 2">
    <name type="scientific">Actinokineospora auranticolor</name>
    <dbReference type="NCBI Taxonomy" id="155976"/>
    <lineage>
        <taxon>Bacteria</taxon>
        <taxon>Bacillati</taxon>
        <taxon>Actinomycetota</taxon>
        <taxon>Actinomycetes</taxon>
        <taxon>Pseudonocardiales</taxon>
        <taxon>Pseudonocardiaceae</taxon>
        <taxon>Actinokineospora</taxon>
    </lineage>
</organism>
<reference evidence="1 2" key="1">
    <citation type="submission" date="2018-02" db="EMBL/GenBank/DDBJ databases">
        <title>Genomic Encyclopedia of Archaeal and Bacterial Type Strains, Phase II (KMG-II): from individual species to whole genera.</title>
        <authorList>
            <person name="Goeker M."/>
        </authorList>
    </citation>
    <scope>NUCLEOTIDE SEQUENCE [LARGE SCALE GENOMIC DNA]</scope>
    <source>
        <strain evidence="1 2">YU 961-1</strain>
    </source>
</reference>
<accession>A0A2S6GE68</accession>
<gene>
    <name evidence="1" type="ORF">CLV40_12727</name>
</gene>
<dbReference type="RefSeq" id="WP_104482632.1">
    <property type="nucleotide sequence ID" value="NZ_CP154825.1"/>
</dbReference>
<evidence type="ECO:0000313" key="1">
    <source>
        <dbReference type="EMBL" id="PPK63500.1"/>
    </source>
</evidence>
<dbReference type="AlphaFoldDB" id="A0A2S6GE68"/>
<dbReference type="OrthoDB" id="3623056at2"/>
<dbReference type="EMBL" id="PTIX01000027">
    <property type="protein sequence ID" value="PPK63500.1"/>
    <property type="molecule type" value="Genomic_DNA"/>
</dbReference>
<evidence type="ECO:0000313" key="2">
    <source>
        <dbReference type="Proteomes" id="UP000239203"/>
    </source>
</evidence>
<comment type="caution">
    <text evidence="1">The sequence shown here is derived from an EMBL/GenBank/DDBJ whole genome shotgun (WGS) entry which is preliminary data.</text>
</comment>
<name>A0A2S6GE68_9PSEU</name>
<keyword evidence="2" id="KW-1185">Reference proteome</keyword>
<sequence>MSAAAELDIYATTPCLLGCVAGDGEPFPAQHGYRTCDPCADRLRAMLGELVELYALVDDAVVPGSGGSAARGAPGHGSRSPARDSVIVLTDPRTHAVDDGDPHSVLAVLSSWADNVRQDTGQDPRTGAATVSGEVAVLVRWLDWATRQYWIGDLGQEVTELAHQLRTALGVQERTIPVGPCPARVTDPDTGRPAVCGAPLRARLSVERIRCPRCRASWPRERWDDLGGELGTPVSDFASLSVWLATPTGTLRRWRHEDQWPNHGSRRRPEFARADALASWRRRHAPAAPV</sequence>